<dbReference type="Pfam" id="PF00041">
    <property type="entry name" value="fn3"/>
    <property type="match status" value="3"/>
</dbReference>
<feature type="domain" description="Fibronectin type-III" evidence="14">
    <location>
        <begin position="1007"/>
        <end position="1102"/>
    </location>
</feature>
<feature type="transmembrane region" description="Helical" evidence="11">
    <location>
        <begin position="1314"/>
        <end position="1338"/>
    </location>
</feature>
<dbReference type="GeneID" id="106478204"/>
<feature type="domain" description="Ig-like" evidence="13">
    <location>
        <begin position="424"/>
        <end position="518"/>
    </location>
</feature>
<evidence type="ECO:0000256" key="4">
    <source>
        <dbReference type="ARBA" id="ARBA00022737"/>
    </source>
</evidence>
<evidence type="ECO:0000256" key="5">
    <source>
        <dbReference type="ARBA" id="ARBA00022889"/>
    </source>
</evidence>
<evidence type="ECO:0000256" key="9">
    <source>
        <dbReference type="ARBA" id="ARBA00023319"/>
    </source>
</evidence>
<dbReference type="SMART" id="SM00060">
    <property type="entry name" value="FN3"/>
    <property type="match status" value="4"/>
</dbReference>
<dbReference type="PANTHER" id="PTHR44170">
    <property type="entry name" value="PROTEIN SIDEKICK"/>
    <property type="match status" value="1"/>
</dbReference>
<dbReference type="CDD" id="cd00063">
    <property type="entry name" value="FN3"/>
    <property type="match status" value="4"/>
</dbReference>
<comment type="subcellular location">
    <subcellularLocation>
        <location evidence="1">Membrane</location>
        <topology evidence="1">Single-pass membrane protein</topology>
    </subcellularLocation>
</comment>
<dbReference type="SUPFAM" id="SSF48726">
    <property type="entry name" value="Immunoglobulin"/>
    <property type="match status" value="9"/>
</dbReference>
<dbReference type="SUPFAM" id="SSF49265">
    <property type="entry name" value="Fibronectin type III"/>
    <property type="match status" value="2"/>
</dbReference>
<dbReference type="CDD" id="cd20956">
    <property type="entry name" value="IgI_4_Dscam"/>
    <property type="match status" value="1"/>
</dbReference>
<feature type="domain" description="Ig-like" evidence="13">
    <location>
        <begin position="145"/>
        <end position="227"/>
    </location>
</feature>
<dbReference type="Gene3D" id="2.60.40.10">
    <property type="entry name" value="Immunoglobulins"/>
    <property type="match status" value="13"/>
</dbReference>
<dbReference type="InterPro" id="IPR003598">
    <property type="entry name" value="Ig_sub2"/>
</dbReference>
<feature type="region of interest" description="Disordered" evidence="10">
    <location>
        <begin position="1403"/>
        <end position="1423"/>
    </location>
</feature>
<evidence type="ECO:0000256" key="6">
    <source>
        <dbReference type="ARBA" id="ARBA00022989"/>
    </source>
</evidence>
<feature type="domain" description="Ig-like" evidence="13">
    <location>
        <begin position="807"/>
        <end position="901"/>
    </location>
</feature>
<feature type="domain" description="Ig-like" evidence="13">
    <location>
        <begin position="241"/>
        <end position="329"/>
    </location>
</feature>
<organism evidence="15 16">
    <name type="scientific">Limulus polyphemus</name>
    <name type="common">Atlantic horseshoe crab</name>
    <dbReference type="NCBI Taxonomy" id="6850"/>
    <lineage>
        <taxon>Eukaryota</taxon>
        <taxon>Metazoa</taxon>
        <taxon>Ecdysozoa</taxon>
        <taxon>Arthropoda</taxon>
        <taxon>Chelicerata</taxon>
        <taxon>Merostomata</taxon>
        <taxon>Xiphosura</taxon>
        <taxon>Limulidae</taxon>
        <taxon>Limulus</taxon>
    </lineage>
</organism>
<dbReference type="CDD" id="cd00096">
    <property type="entry name" value="Ig"/>
    <property type="match status" value="2"/>
</dbReference>
<evidence type="ECO:0000256" key="2">
    <source>
        <dbReference type="ARBA" id="ARBA00022692"/>
    </source>
</evidence>
<dbReference type="InterPro" id="IPR007110">
    <property type="entry name" value="Ig-like_dom"/>
</dbReference>
<keyword evidence="3 12" id="KW-0732">Signal</keyword>
<dbReference type="InterPro" id="IPR013098">
    <property type="entry name" value="Ig_I-set"/>
</dbReference>
<feature type="domain" description="Fibronectin type-III" evidence="14">
    <location>
        <begin position="1199"/>
        <end position="1298"/>
    </location>
</feature>
<evidence type="ECO:0000256" key="10">
    <source>
        <dbReference type="SAM" id="MobiDB-lite"/>
    </source>
</evidence>
<keyword evidence="5" id="KW-0130">Cell adhesion</keyword>
<feature type="domain" description="Fibronectin type-III" evidence="14">
    <location>
        <begin position="1104"/>
        <end position="1198"/>
    </location>
</feature>
<evidence type="ECO:0000313" key="15">
    <source>
        <dbReference type="Proteomes" id="UP000694941"/>
    </source>
</evidence>
<evidence type="ECO:0000256" key="12">
    <source>
        <dbReference type="SAM" id="SignalP"/>
    </source>
</evidence>
<keyword evidence="15" id="KW-1185">Reference proteome</keyword>
<evidence type="ECO:0000256" key="3">
    <source>
        <dbReference type="ARBA" id="ARBA00022729"/>
    </source>
</evidence>
<keyword evidence="6 11" id="KW-1133">Transmembrane helix</keyword>
<dbReference type="PROSITE" id="PS50853">
    <property type="entry name" value="FN3"/>
    <property type="match status" value="4"/>
</dbReference>
<dbReference type="InterPro" id="IPR056754">
    <property type="entry name" value="DSCAM/DSCAML_C"/>
</dbReference>
<dbReference type="SMART" id="SM00408">
    <property type="entry name" value="IGc2"/>
    <property type="match status" value="8"/>
</dbReference>
<dbReference type="InterPro" id="IPR036116">
    <property type="entry name" value="FN3_sf"/>
</dbReference>
<keyword evidence="8" id="KW-1015">Disulfide bond</keyword>
<name>A0ABM1S1G5_LIMPO</name>
<keyword evidence="7 11" id="KW-0472">Membrane</keyword>
<dbReference type="Pfam" id="PF25059">
    <property type="entry name" value="FN3_DSCAM-DSCAML_C"/>
    <property type="match status" value="1"/>
</dbReference>
<reference evidence="16" key="1">
    <citation type="submission" date="2025-08" db="UniProtKB">
        <authorList>
            <consortium name="RefSeq"/>
        </authorList>
    </citation>
    <scope>IDENTIFICATION</scope>
    <source>
        <tissue evidence="16">Muscle</tissue>
    </source>
</reference>
<dbReference type="PROSITE" id="PS50835">
    <property type="entry name" value="IG_LIKE"/>
    <property type="match status" value="9"/>
</dbReference>
<dbReference type="InterPro" id="IPR003961">
    <property type="entry name" value="FN3_dom"/>
</dbReference>
<protein>
    <submittedName>
        <fullName evidence="16">Down syndrome cell adhesion molecule-like protein Dscam2</fullName>
    </submittedName>
</protein>
<keyword evidence="4" id="KW-0677">Repeat</keyword>
<dbReference type="InterPro" id="IPR036179">
    <property type="entry name" value="Ig-like_dom_sf"/>
</dbReference>
<dbReference type="Pfam" id="PF13927">
    <property type="entry name" value="Ig_3"/>
    <property type="match status" value="3"/>
</dbReference>
<dbReference type="RefSeq" id="XP_022237470.1">
    <property type="nucleotide sequence ID" value="XM_022381762.1"/>
</dbReference>
<accession>A0ABM1S1G5</accession>
<feature type="chain" id="PRO_5045939581" evidence="12">
    <location>
        <begin position="21"/>
        <end position="1556"/>
    </location>
</feature>
<dbReference type="InterPro" id="IPR003599">
    <property type="entry name" value="Ig_sub"/>
</dbReference>
<dbReference type="Pfam" id="PF07679">
    <property type="entry name" value="I-set"/>
    <property type="match status" value="4"/>
</dbReference>
<evidence type="ECO:0000313" key="16">
    <source>
        <dbReference type="RefSeq" id="XP_022237470.1"/>
    </source>
</evidence>
<dbReference type="PANTHER" id="PTHR44170:SF56">
    <property type="entry name" value="FIBRONECTIN TYPE-III DOMAIN-CONTAINING PROTEIN"/>
    <property type="match status" value="1"/>
</dbReference>
<feature type="signal peptide" evidence="12">
    <location>
        <begin position="1"/>
        <end position="20"/>
    </location>
</feature>
<sequence length="1556" mass="173118">MRYRPYYWIIQMILAVLIQAEGLSTSVARGPSFILEPPNHVSFYNTSGVIIPCSATGNPLPVVLWTDGLGNRLEDIPGLRRSRSDGSLIFSSFPVDQYQQSVHSTFYRCVASNTVGTIGSRDVHVRAVIYQDFKVQVHNGDVIRGNTGVLKCHVPNYLKDYTTITSWTRDDGHMIFSLHSYDSDSKYIFFPSGDLHIRNTQTSDSIRRYKCHVTDRLADRSVSSAISGRLIVRESHTTQAPLFVHFDKNVRTKEGSTVSLPCLAHGYPTPRYAWYVSDNGHMTIIDKDQRIDQVDGTLIIRRVTVKDAGLYFCMASNDVGQERRDVQLDVIATLEVLIHPDYQEVDSGNPAVINCTVKGYPILSVSWWKDERPLMADRRIMFPSPESLYINPTRQQDGGMYQCYVKNAEESAQGAASLIISAKPPVLKSRFPSQVVNPGSQVSLTCIAAGNPLPQITWSTYLEPVQDSNRVRVGDYVSKDGDVISFVNFTRIKIIDGGIYQCTAANDNGVVSHEARINVAGPPVIRPMKNKTVVGGTNVLLNCPVGGYPIKQITWEKGTRQLPLGRRHSLFPNGTLLISKIHRLEDQGRYACKAKGEDGRIAEQELHLRILVPPVITPFSFPAAPKEGIRTSVLCIVQEGDPPIQITWLKDGVTLEPRMNLSVEQTNMFMSSLIIEKLQSDHSATYTCVASNEAAVVNYSSPLVVNSPPRWKVEPMDISVVIGSSAMLHCQAFGRPEPRVIWKKATDELSTQYHTVISGARIQTLVNGSLVIHQVLQNDQGKYMCEASNGVDSSLSTIVELNVHASPTFEVKFTSLTVKEGNSVSLTCEAHGDKPVYFVWYKDHQELQIERQQRYVLDAISSDDVTRSELIIYSANRADSGSYLCQAKNNWGSDDRSLQLQVLGIPDSPRKIEIKSVEARSITLSWSEPFDGNRPICKYMVQYKREESVDQQVEELVLESDQREITIRDLQPLTRYHFTLYAENDIGRSQSSDVVSATTDEEAPQDPPENVKIIETSSRSIKISWKTFSSKSERSRIKGFYVGYRIHDSNNPYVYKTVEQGVNMEQIDGLLSGRTYGIVVQPFNAKGAGPVSKEVLAQTLEFDPPKAVSVMVLSTTSSLVQLHWTRASEDTNPITGYIIHFRLKDGTTWSESQVSGDKNIHSVTGLQCGKTYQFFITAFNSLGRSDPSNIVIGTTKGSAPEAPSQHDLISYNSTSLTFNLGSWSDGGCTIQHFQLQYKAQSQMEWTVASSKIYPEQQVVVVSDLKPGTWYSVLVTAVNSASVVEEEYRVATLTLTGATMVPPGDTSSRSRHRSLYVIVPVCCAAVVIIAITLALFFILCRGRTSASSNEGVHSLDEPKGDAIPMANIEKQYDDANESAYFPSPYATTRVPVFSHEMMSREGAPGCRSLVRSSTRGHENSYDVPQPRRTKCKALFDQTSEHKAGSDASSDCDIVNDRLEGYEQPQKSIRPKNLETSIYPISSFKENKWSTPNYGTRSDCARSSIYSPIHLISSSIIHDGLEPSDTECDRDLPDNKKMVVKQRISSQCPSHQQLLSSR</sequence>
<dbReference type="Proteomes" id="UP000694941">
    <property type="component" value="Unplaced"/>
</dbReference>
<dbReference type="CDD" id="cd20958">
    <property type="entry name" value="IgI_5_Dscam"/>
    <property type="match status" value="1"/>
</dbReference>
<feature type="domain" description="Ig-like" evidence="13">
    <location>
        <begin position="31"/>
        <end position="124"/>
    </location>
</feature>
<proteinExistence type="predicted"/>
<evidence type="ECO:0000256" key="8">
    <source>
        <dbReference type="ARBA" id="ARBA00023157"/>
    </source>
</evidence>
<feature type="domain" description="Ig-like" evidence="13">
    <location>
        <begin position="522"/>
        <end position="607"/>
    </location>
</feature>
<evidence type="ECO:0000256" key="11">
    <source>
        <dbReference type="SAM" id="Phobius"/>
    </source>
</evidence>
<keyword evidence="9" id="KW-0393">Immunoglobulin domain</keyword>
<dbReference type="InterPro" id="IPR013783">
    <property type="entry name" value="Ig-like_fold"/>
</dbReference>
<evidence type="ECO:0000259" key="13">
    <source>
        <dbReference type="PROSITE" id="PS50835"/>
    </source>
</evidence>
<evidence type="ECO:0000256" key="1">
    <source>
        <dbReference type="ARBA" id="ARBA00004167"/>
    </source>
</evidence>
<dbReference type="SMART" id="SM00409">
    <property type="entry name" value="IG"/>
    <property type="match status" value="9"/>
</dbReference>
<feature type="domain" description="Fibronectin type-III" evidence="14">
    <location>
        <begin position="908"/>
        <end position="1002"/>
    </location>
</feature>
<feature type="domain" description="Ig-like" evidence="13">
    <location>
        <begin position="709"/>
        <end position="796"/>
    </location>
</feature>
<gene>
    <name evidence="16" type="primary">LOC106478204</name>
</gene>
<keyword evidence="2 11" id="KW-0812">Transmembrane</keyword>
<feature type="domain" description="Ig-like" evidence="13">
    <location>
        <begin position="614"/>
        <end position="704"/>
    </location>
</feature>
<evidence type="ECO:0000259" key="14">
    <source>
        <dbReference type="PROSITE" id="PS50853"/>
    </source>
</evidence>
<feature type="domain" description="Ig-like" evidence="13">
    <location>
        <begin position="334"/>
        <end position="421"/>
    </location>
</feature>
<evidence type="ECO:0000256" key="7">
    <source>
        <dbReference type="ARBA" id="ARBA00023136"/>
    </source>
</evidence>